<dbReference type="Gene3D" id="1.10.3720.10">
    <property type="entry name" value="MetI-like"/>
    <property type="match status" value="1"/>
</dbReference>
<organism evidence="10 11">
    <name type="scientific">Alloyangia pacifica</name>
    <dbReference type="NCBI Taxonomy" id="311180"/>
    <lineage>
        <taxon>Bacteria</taxon>
        <taxon>Pseudomonadati</taxon>
        <taxon>Pseudomonadota</taxon>
        <taxon>Alphaproteobacteria</taxon>
        <taxon>Rhodobacterales</taxon>
        <taxon>Roseobacteraceae</taxon>
        <taxon>Alloyangia</taxon>
    </lineage>
</organism>
<dbReference type="CDD" id="cd06261">
    <property type="entry name" value="TM_PBP2"/>
    <property type="match status" value="1"/>
</dbReference>
<dbReference type="EMBL" id="CP022190">
    <property type="protein sequence ID" value="AWI85119.1"/>
    <property type="molecule type" value="Genomic_DNA"/>
</dbReference>
<feature type="region of interest" description="Disordered" evidence="8">
    <location>
        <begin position="1"/>
        <end position="25"/>
    </location>
</feature>
<evidence type="ECO:0000256" key="5">
    <source>
        <dbReference type="ARBA" id="ARBA00022989"/>
    </source>
</evidence>
<dbReference type="PANTHER" id="PTHR43386">
    <property type="entry name" value="OLIGOPEPTIDE TRANSPORT SYSTEM PERMEASE PROTEIN APPC"/>
    <property type="match status" value="1"/>
</dbReference>
<dbReference type="InterPro" id="IPR035906">
    <property type="entry name" value="MetI-like_sf"/>
</dbReference>
<evidence type="ECO:0000256" key="8">
    <source>
        <dbReference type="SAM" id="MobiDB-lite"/>
    </source>
</evidence>
<evidence type="ECO:0000256" key="4">
    <source>
        <dbReference type="ARBA" id="ARBA00022692"/>
    </source>
</evidence>
<protein>
    <submittedName>
        <fullName evidence="10">Peptide ABC transporter permease</fullName>
    </submittedName>
</protein>
<dbReference type="InterPro" id="IPR025966">
    <property type="entry name" value="OppC_N"/>
</dbReference>
<dbReference type="OrthoDB" id="9766870at2"/>
<dbReference type="RefSeq" id="WP_108968579.1">
    <property type="nucleotide sequence ID" value="NZ_CP022190.1"/>
</dbReference>
<evidence type="ECO:0000313" key="11">
    <source>
        <dbReference type="Proteomes" id="UP000244915"/>
    </source>
</evidence>
<gene>
    <name evidence="10" type="ORF">CEW88_15275</name>
</gene>
<keyword evidence="4 7" id="KW-0812">Transmembrane</keyword>
<dbReference type="SUPFAM" id="SSF161098">
    <property type="entry name" value="MetI-like"/>
    <property type="match status" value="1"/>
</dbReference>
<dbReference type="Pfam" id="PF12911">
    <property type="entry name" value="OppC_N"/>
    <property type="match status" value="1"/>
</dbReference>
<dbReference type="Pfam" id="PF00528">
    <property type="entry name" value="BPD_transp_1"/>
    <property type="match status" value="1"/>
</dbReference>
<feature type="compositionally biased region" description="Low complexity" evidence="8">
    <location>
        <begin position="1"/>
        <end position="11"/>
    </location>
</feature>
<dbReference type="KEGG" id="ypac:CEW88_15275"/>
<evidence type="ECO:0000256" key="7">
    <source>
        <dbReference type="RuleBase" id="RU363032"/>
    </source>
</evidence>
<name>A0A2U8HGM2_9RHOB</name>
<sequence>MSAEATNAPAPATLPPAGPAPQAQSRKRRSIFVRRPFFTVALVIAAAYLLAAIFAPHVAPYDPVMQSMDAMMQPPSGAHPLGTDSYGQDILSRVIYGARYALVIGLFSVLIGAAGGLVIGLAAGLSGGWVEWALMRLIDSILALPSLILAVAFIAILGQGVDKVVIAVGLSMIGPFSRTVRADVMQVKVQGFVEAAQLMSIPSLQVIRCHILPNVVFPLAVQVTIRISEAILVSSSLSFLGIGVTPPTPDWGLMIAEGRDFVSFAPWMSAMPGFALALLLIALSIVGDGIREEYDPKSRRGA</sequence>
<dbReference type="PANTHER" id="PTHR43386:SF25">
    <property type="entry name" value="PEPTIDE ABC TRANSPORTER PERMEASE PROTEIN"/>
    <property type="match status" value="1"/>
</dbReference>
<evidence type="ECO:0000256" key="2">
    <source>
        <dbReference type="ARBA" id="ARBA00022448"/>
    </source>
</evidence>
<keyword evidence="2 7" id="KW-0813">Transport</keyword>
<feature type="transmembrane region" description="Helical" evidence="7">
    <location>
        <begin position="100"/>
        <end position="125"/>
    </location>
</feature>
<dbReference type="InterPro" id="IPR000515">
    <property type="entry name" value="MetI-like"/>
</dbReference>
<comment type="similarity">
    <text evidence="7">Belongs to the binding-protein-dependent transport system permease family.</text>
</comment>
<dbReference type="Proteomes" id="UP000244915">
    <property type="component" value="Chromosome 2"/>
</dbReference>
<comment type="subcellular location">
    <subcellularLocation>
        <location evidence="1 7">Cell membrane</location>
        <topology evidence="1 7">Multi-pass membrane protein</topology>
    </subcellularLocation>
</comment>
<feature type="domain" description="ABC transmembrane type-1" evidence="9">
    <location>
        <begin position="98"/>
        <end position="287"/>
    </location>
</feature>
<keyword evidence="5 7" id="KW-1133">Transmembrane helix</keyword>
<accession>A0A2U8HGM2</accession>
<keyword evidence="3" id="KW-1003">Cell membrane</keyword>
<feature type="transmembrane region" description="Helical" evidence="7">
    <location>
        <begin position="264"/>
        <end position="290"/>
    </location>
</feature>
<reference evidence="10 11" key="1">
    <citation type="submission" date="2017-06" db="EMBL/GenBank/DDBJ databases">
        <title>Yangia sp. YSBP01 complete genome sequence.</title>
        <authorList>
            <person name="Woo J.-H."/>
            <person name="Kim H.-S."/>
        </authorList>
    </citation>
    <scope>NUCLEOTIDE SEQUENCE [LARGE SCALE GENOMIC DNA]</scope>
    <source>
        <strain evidence="10 11">YSBP01</strain>
    </source>
</reference>
<keyword evidence="6 7" id="KW-0472">Membrane</keyword>
<evidence type="ECO:0000256" key="3">
    <source>
        <dbReference type="ARBA" id="ARBA00022475"/>
    </source>
</evidence>
<evidence type="ECO:0000256" key="6">
    <source>
        <dbReference type="ARBA" id="ARBA00023136"/>
    </source>
</evidence>
<feature type="transmembrane region" description="Helical" evidence="7">
    <location>
        <begin position="36"/>
        <end position="59"/>
    </location>
</feature>
<proteinExistence type="inferred from homology"/>
<dbReference type="GO" id="GO:0055085">
    <property type="term" value="P:transmembrane transport"/>
    <property type="evidence" value="ECO:0007669"/>
    <property type="project" value="InterPro"/>
</dbReference>
<dbReference type="AlphaFoldDB" id="A0A2U8HGM2"/>
<evidence type="ECO:0000259" key="9">
    <source>
        <dbReference type="PROSITE" id="PS50928"/>
    </source>
</evidence>
<evidence type="ECO:0000313" key="10">
    <source>
        <dbReference type="EMBL" id="AWI85119.1"/>
    </source>
</evidence>
<evidence type="ECO:0000256" key="1">
    <source>
        <dbReference type="ARBA" id="ARBA00004651"/>
    </source>
</evidence>
<feature type="transmembrane region" description="Helical" evidence="7">
    <location>
        <begin position="137"/>
        <end position="158"/>
    </location>
</feature>
<dbReference type="GO" id="GO:0005886">
    <property type="term" value="C:plasma membrane"/>
    <property type="evidence" value="ECO:0007669"/>
    <property type="project" value="UniProtKB-SubCell"/>
</dbReference>
<dbReference type="PROSITE" id="PS50928">
    <property type="entry name" value="ABC_TM1"/>
    <property type="match status" value="1"/>
</dbReference>
<dbReference type="InterPro" id="IPR050366">
    <property type="entry name" value="BP-dependent_transpt_permease"/>
</dbReference>